<accession>A0A5Q2MN28</accession>
<name>A0A5Q2MN28_9ACTN</name>
<feature type="region of interest" description="Disordered" evidence="1">
    <location>
        <begin position="186"/>
        <end position="235"/>
    </location>
</feature>
<keyword evidence="3" id="KW-1185">Reference proteome</keyword>
<sequence length="235" mass="23718">MTTPSYGETNPLATSTDLPESSSPIGDELAHDTGLTSTTGSGSSAKETAQEALGSASEHASSVADTAMEEATKVASEAKDKAADLLADLKSQVDEQSKTQLKGLATKLGELADELDSMVTGSDANGTVTGIAQQLADKTHQLSAHLEGRQPMDLVEDVRGFARRRPAAFLAGSAVVGVLAGRLTRGAKATPDSGSAPTATPAATPTPAPTYAPPTGDPITSSDFAPGGQNTGGRQ</sequence>
<gene>
    <name evidence="2" type="ORF">GEV26_15375</name>
</gene>
<evidence type="ECO:0000313" key="2">
    <source>
        <dbReference type="EMBL" id="QGG42646.1"/>
    </source>
</evidence>
<reference evidence="2 3" key="1">
    <citation type="submission" date="2019-11" db="EMBL/GenBank/DDBJ databases">
        <authorList>
            <person name="Li J."/>
        </authorList>
    </citation>
    <scope>NUCLEOTIDE SEQUENCE [LARGE SCALE GENOMIC DNA]</scope>
    <source>
        <strain evidence="2 3">MF47</strain>
    </source>
</reference>
<feature type="compositionally biased region" description="Pro residues" evidence="1">
    <location>
        <begin position="204"/>
        <end position="216"/>
    </location>
</feature>
<dbReference type="AlphaFoldDB" id="A0A5Q2MN28"/>
<dbReference type="KEGG" id="aef:GEV26_15375"/>
<feature type="compositionally biased region" description="Low complexity" evidence="1">
    <location>
        <begin position="189"/>
        <end position="203"/>
    </location>
</feature>
<proteinExistence type="predicted"/>
<evidence type="ECO:0000313" key="3">
    <source>
        <dbReference type="Proteomes" id="UP000392064"/>
    </source>
</evidence>
<evidence type="ECO:0000256" key="1">
    <source>
        <dbReference type="SAM" id="MobiDB-lite"/>
    </source>
</evidence>
<feature type="compositionally biased region" description="Low complexity" evidence="1">
    <location>
        <begin position="33"/>
        <end position="44"/>
    </location>
</feature>
<feature type="region of interest" description="Disordered" evidence="1">
    <location>
        <begin position="1"/>
        <end position="78"/>
    </location>
</feature>
<protein>
    <submittedName>
        <fullName evidence="2">Uncharacterized protein</fullName>
    </submittedName>
</protein>
<feature type="compositionally biased region" description="Polar residues" evidence="1">
    <location>
        <begin position="1"/>
        <end position="24"/>
    </location>
</feature>
<dbReference type="EMBL" id="CP045737">
    <property type="protein sequence ID" value="QGG42646.1"/>
    <property type="molecule type" value="Genomic_DNA"/>
</dbReference>
<dbReference type="RefSeq" id="WP_153654452.1">
    <property type="nucleotide sequence ID" value="NZ_CP045737.1"/>
</dbReference>
<organism evidence="2 3">
    <name type="scientific">Aeromicrobium yanjiei</name>
    <dbReference type="NCBI Taxonomy" id="2662028"/>
    <lineage>
        <taxon>Bacteria</taxon>
        <taxon>Bacillati</taxon>
        <taxon>Actinomycetota</taxon>
        <taxon>Actinomycetes</taxon>
        <taxon>Propionibacteriales</taxon>
        <taxon>Nocardioidaceae</taxon>
        <taxon>Aeromicrobium</taxon>
    </lineage>
</organism>
<dbReference type="Proteomes" id="UP000392064">
    <property type="component" value="Chromosome"/>
</dbReference>